<organism evidence="8">
    <name type="scientific">marine metagenome</name>
    <dbReference type="NCBI Taxonomy" id="408172"/>
    <lineage>
        <taxon>unclassified sequences</taxon>
        <taxon>metagenomes</taxon>
        <taxon>ecological metagenomes</taxon>
    </lineage>
</organism>
<keyword evidence="6" id="KW-0472">Membrane</keyword>
<dbReference type="GO" id="GO:0005886">
    <property type="term" value="C:plasma membrane"/>
    <property type="evidence" value="ECO:0007669"/>
    <property type="project" value="UniProtKB-SubCell"/>
</dbReference>
<dbReference type="InterPro" id="IPR013563">
    <property type="entry name" value="Oligopep_ABC_C"/>
</dbReference>
<keyword evidence="4" id="KW-0547">Nucleotide-binding</keyword>
<keyword evidence="2" id="KW-0813">Transport</keyword>
<dbReference type="NCBIfam" id="TIGR01727">
    <property type="entry name" value="oligo_HPY"/>
    <property type="match status" value="1"/>
</dbReference>
<keyword evidence="5" id="KW-0067">ATP-binding</keyword>
<dbReference type="GO" id="GO:0005524">
    <property type="term" value="F:ATP binding"/>
    <property type="evidence" value="ECO:0007669"/>
    <property type="project" value="UniProtKB-KW"/>
</dbReference>
<protein>
    <recommendedName>
        <fullName evidence="7">ABC transporter domain-containing protein</fullName>
    </recommendedName>
</protein>
<dbReference type="Pfam" id="PF00005">
    <property type="entry name" value="ABC_tran"/>
    <property type="match status" value="1"/>
</dbReference>
<dbReference type="GO" id="GO:0015833">
    <property type="term" value="P:peptide transport"/>
    <property type="evidence" value="ECO:0007669"/>
    <property type="project" value="InterPro"/>
</dbReference>
<evidence type="ECO:0000256" key="3">
    <source>
        <dbReference type="ARBA" id="ARBA00022475"/>
    </source>
</evidence>
<dbReference type="SMART" id="SM00382">
    <property type="entry name" value="AAA"/>
    <property type="match status" value="1"/>
</dbReference>
<evidence type="ECO:0000256" key="4">
    <source>
        <dbReference type="ARBA" id="ARBA00022741"/>
    </source>
</evidence>
<dbReference type="PANTHER" id="PTHR43297:SF2">
    <property type="entry name" value="DIPEPTIDE TRANSPORT ATP-BINDING PROTEIN DPPD"/>
    <property type="match status" value="1"/>
</dbReference>
<evidence type="ECO:0000259" key="7">
    <source>
        <dbReference type="PROSITE" id="PS50893"/>
    </source>
</evidence>
<proteinExistence type="predicted"/>
<feature type="domain" description="ABC transporter" evidence="7">
    <location>
        <begin position="5"/>
        <end position="262"/>
    </location>
</feature>
<dbReference type="PROSITE" id="PS00211">
    <property type="entry name" value="ABC_TRANSPORTER_1"/>
    <property type="match status" value="1"/>
</dbReference>
<keyword evidence="3" id="KW-1003">Cell membrane</keyword>
<dbReference type="FunFam" id="3.40.50.300:FF:000016">
    <property type="entry name" value="Oligopeptide ABC transporter ATP-binding component"/>
    <property type="match status" value="1"/>
</dbReference>
<name>A0A381QHG1_9ZZZZ</name>
<dbReference type="AlphaFoldDB" id="A0A381QHG1"/>
<evidence type="ECO:0000256" key="5">
    <source>
        <dbReference type="ARBA" id="ARBA00022840"/>
    </source>
</evidence>
<dbReference type="PANTHER" id="PTHR43297">
    <property type="entry name" value="OLIGOPEPTIDE TRANSPORT ATP-BINDING PROTEIN APPD"/>
    <property type="match status" value="1"/>
</dbReference>
<dbReference type="GO" id="GO:0016887">
    <property type="term" value="F:ATP hydrolysis activity"/>
    <property type="evidence" value="ECO:0007669"/>
    <property type="project" value="InterPro"/>
</dbReference>
<evidence type="ECO:0000313" key="8">
    <source>
        <dbReference type="EMBL" id="SUZ78398.1"/>
    </source>
</evidence>
<accession>A0A381QHG1</accession>
<dbReference type="InterPro" id="IPR003439">
    <property type="entry name" value="ABC_transporter-like_ATP-bd"/>
</dbReference>
<evidence type="ECO:0000256" key="1">
    <source>
        <dbReference type="ARBA" id="ARBA00004202"/>
    </source>
</evidence>
<reference evidence="8" key="1">
    <citation type="submission" date="2018-05" db="EMBL/GenBank/DDBJ databases">
        <authorList>
            <person name="Lanie J.A."/>
            <person name="Ng W.-L."/>
            <person name="Kazmierczak K.M."/>
            <person name="Andrzejewski T.M."/>
            <person name="Davidsen T.M."/>
            <person name="Wayne K.J."/>
            <person name="Tettelin H."/>
            <person name="Glass J.I."/>
            <person name="Rusch D."/>
            <person name="Podicherti R."/>
            <person name="Tsui H.-C.T."/>
            <person name="Winkler M.E."/>
        </authorList>
    </citation>
    <scope>NUCLEOTIDE SEQUENCE</scope>
</reference>
<dbReference type="InterPro" id="IPR003593">
    <property type="entry name" value="AAA+_ATPase"/>
</dbReference>
<dbReference type="Gene3D" id="3.40.50.300">
    <property type="entry name" value="P-loop containing nucleotide triphosphate hydrolases"/>
    <property type="match status" value="1"/>
</dbReference>
<comment type="subcellular location">
    <subcellularLocation>
        <location evidence="1">Cell membrane</location>
        <topology evidence="1">Peripheral membrane protein</topology>
    </subcellularLocation>
</comment>
<dbReference type="EMBL" id="UINC01001351">
    <property type="protein sequence ID" value="SUZ78398.1"/>
    <property type="molecule type" value="Genomic_DNA"/>
</dbReference>
<dbReference type="CDD" id="cd03257">
    <property type="entry name" value="ABC_NikE_OppD_transporters"/>
    <property type="match status" value="1"/>
</dbReference>
<dbReference type="InterPro" id="IPR050388">
    <property type="entry name" value="ABC_Ni/Peptide_Import"/>
</dbReference>
<evidence type="ECO:0000256" key="2">
    <source>
        <dbReference type="ARBA" id="ARBA00022448"/>
    </source>
</evidence>
<gene>
    <name evidence="8" type="ORF">METZ01_LOCUS31252</name>
</gene>
<dbReference type="PROSITE" id="PS50893">
    <property type="entry name" value="ABC_TRANSPORTER_2"/>
    <property type="match status" value="1"/>
</dbReference>
<dbReference type="InterPro" id="IPR027417">
    <property type="entry name" value="P-loop_NTPase"/>
</dbReference>
<dbReference type="SUPFAM" id="SSF52540">
    <property type="entry name" value="P-loop containing nucleoside triphosphate hydrolases"/>
    <property type="match status" value="1"/>
</dbReference>
<evidence type="ECO:0000256" key="6">
    <source>
        <dbReference type="ARBA" id="ARBA00023136"/>
    </source>
</evidence>
<dbReference type="Pfam" id="PF08352">
    <property type="entry name" value="oligo_HPY"/>
    <property type="match status" value="1"/>
</dbReference>
<sequence length="331" mass="36946">MPNTLEVDNLNTYFRSDYGSTQALENISFHIKQGEVLALVGESGSGKTVTSLSIMGLLPTNGFVKEGKIVLLTKKNTEINILDLSEAKLNNVRGKDVSMVFQEPMTCLNPTMTVGNQIAEVILNHKKISSTQANKEMIELLKLVEIPDPEQRSIEYPHQLSGGMRQRIMISIALACEPKLIIADEPTTALDVTIQAQLLDLLKKLKDSVVSKTSILFITHNLGIVREIADRIIVMYAGNIVEEGTVDDVFDKPFHPYTNGLIQSLPEFNIDNHKKIQPIPGNVPNMSDLPTGCYFHPRCNLANDNCKINKPDLIKISEKRKSRCFEYEKLI</sequence>
<dbReference type="InterPro" id="IPR017871">
    <property type="entry name" value="ABC_transporter-like_CS"/>
</dbReference>